<keyword evidence="2" id="KW-1185">Reference proteome</keyword>
<gene>
    <name evidence="1" type="ORF">E4O92_22495</name>
</gene>
<name>A0A4Y9SN17_9BURK</name>
<proteinExistence type="predicted"/>
<protein>
    <submittedName>
        <fullName evidence="1">Uncharacterized protein</fullName>
    </submittedName>
</protein>
<organism evidence="1 2">
    <name type="scientific">Massilia horti</name>
    <dbReference type="NCBI Taxonomy" id="2562153"/>
    <lineage>
        <taxon>Bacteria</taxon>
        <taxon>Pseudomonadati</taxon>
        <taxon>Pseudomonadota</taxon>
        <taxon>Betaproteobacteria</taxon>
        <taxon>Burkholderiales</taxon>
        <taxon>Oxalobacteraceae</taxon>
        <taxon>Telluria group</taxon>
        <taxon>Massilia</taxon>
    </lineage>
</organism>
<dbReference type="EMBL" id="SPUM01000144">
    <property type="protein sequence ID" value="TFW27938.1"/>
    <property type="molecule type" value="Genomic_DNA"/>
</dbReference>
<sequence>MTIHAHVAHTVPGRVRLRLPEHRGDEELFGRLEQELLESGQFGAVSANPATASLVLEFTGTLKQALAVLADRFQMEVKPPPAAPPAARASAPFDPLRLVTGRDIDPMLVAGVAFGAIGVVQAFRGAILVPAMSAFWYAFNAFRLASEPNRRGAADEVEALAETVGEAAGEAGAD</sequence>
<accession>A0A4Y9SN17</accession>
<reference evidence="1 2" key="1">
    <citation type="submission" date="2019-03" db="EMBL/GenBank/DDBJ databases">
        <title>Draft genome of Massilia hortus sp. nov., a novel bacterial species of the Oxalobacteraceae family.</title>
        <authorList>
            <person name="Peta V."/>
            <person name="Raths R."/>
            <person name="Bucking H."/>
        </authorList>
    </citation>
    <scope>NUCLEOTIDE SEQUENCE [LARGE SCALE GENOMIC DNA]</scope>
    <source>
        <strain evidence="1 2">ONC3</strain>
    </source>
</reference>
<comment type="caution">
    <text evidence="1">The sequence shown here is derived from an EMBL/GenBank/DDBJ whole genome shotgun (WGS) entry which is preliminary data.</text>
</comment>
<dbReference type="AlphaFoldDB" id="A0A4Y9SN17"/>
<evidence type="ECO:0000313" key="2">
    <source>
        <dbReference type="Proteomes" id="UP000297258"/>
    </source>
</evidence>
<dbReference type="OrthoDB" id="8562357at2"/>
<dbReference type="RefSeq" id="WP_135191884.1">
    <property type="nucleotide sequence ID" value="NZ_SPUM01000144.1"/>
</dbReference>
<dbReference type="Proteomes" id="UP000297258">
    <property type="component" value="Unassembled WGS sequence"/>
</dbReference>
<evidence type="ECO:0000313" key="1">
    <source>
        <dbReference type="EMBL" id="TFW27938.1"/>
    </source>
</evidence>